<evidence type="ECO:0000313" key="1">
    <source>
        <dbReference type="EMBL" id="AXH71809.1"/>
    </source>
</evidence>
<reference evidence="2" key="1">
    <citation type="submission" date="2018-07" db="EMBL/GenBank/DDBJ databases">
        <title>Complete genome of the first Eggerthella lenta phage.</title>
        <authorList>
            <person name="Koberg S."/>
            <person name="Brinks E."/>
        </authorList>
    </citation>
    <scope>NUCLEOTIDE SEQUENCE [LARGE SCALE GENOMIC DNA]</scope>
</reference>
<name>A0A345MKE6_9CAUD</name>
<dbReference type="RefSeq" id="YP_009807311.1">
    <property type="nucleotide sequence ID" value="NC_048022.1"/>
</dbReference>
<dbReference type="KEGG" id="vg:54998189"/>
<keyword evidence="2" id="KW-1185">Reference proteome</keyword>
<proteinExistence type="predicted"/>
<accession>A0A345MKE6</accession>
<protein>
    <submittedName>
        <fullName evidence="1">Uncharacterized protein</fullName>
    </submittedName>
</protein>
<dbReference type="Proteomes" id="UP000258104">
    <property type="component" value="Segment"/>
</dbReference>
<dbReference type="EMBL" id="MH626557">
    <property type="protein sequence ID" value="AXH71809.1"/>
    <property type="molecule type" value="Genomic_DNA"/>
</dbReference>
<dbReference type="GeneID" id="54998189"/>
<gene>
    <name evidence="1" type="ORF">HOT76_gp32</name>
</gene>
<sequence>MAIAINKTNDRYDFYAEDEDGKLLDLGHATMNEMDGGCEDYGNYVWFDGSFDTRHISFEDDDDLIRNIKRRKPHEDVYFL</sequence>
<evidence type="ECO:0000313" key="2">
    <source>
        <dbReference type="Proteomes" id="UP000258104"/>
    </source>
</evidence>
<organism evidence="1 2">
    <name type="scientific">Eggerthella phage PMBT5</name>
    <dbReference type="NCBI Taxonomy" id="2283015"/>
    <lineage>
        <taxon>Viruses</taxon>
        <taxon>Duplodnaviria</taxon>
        <taxon>Heunggongvirae</taxon>
        <taxon>Uroviricota</taxon>
        <taxon>Caudoviricetes</taxon>
        <taxon>Lentavirus</taxon>
        <taxon>Lentavirus PMBT5</taxon>
    </lineage>
</organism>